<proteinExistence type="predicted"/>
<dbReference type="InterPro" id="IPR003759">
    <property type="entry name" value="Cbl-bd_cap"/>
</dbReference>
<dbReference type="SUPFAM" id="SSF52242">
    <property type="entry name" value="Cobalamin (vitamin B12)-binding domain"/>
    <property type="match status" value="1"/>
</dbReference>
<protein>
    <submittedName>
        <fullName evidence="3">MerR family transcriptional regulator</fullName>
    </submittedName>
</protein>
<dbReference type="InterPro" id="IPR006158">
    <property type="entry name" value="Cobalamin-bd"/>
</dbReference>
<reference evidence="3 4" key="1">
    <citation type="submission" date="2024-07" db="EMBL/GenBank/DDBJ databases">
        <title>Uliginosibacterium paludis KCTC:42655.</title>
        <authorList>
            <person name="Kim M.K."/>
        </authorList>
    </citation>
    <scope>NUCLEOTIDE SEQUENCE [LARGE SCALE GENOMIC DNA]</scope>
    <source>
        <strain evidence="3 4">KCTC 42655</strain>
    </source>
</reference>
<dbReference type="SUPFAM" id="SSF46955">
    <property type="entry name" value="Putative DNA-binding domain"/>
    <property type="match status" value="1"/>
</dbReference>
<dbReference type="CDD" id="cd01104">
    <property type="entry name" value="HTH_MlrA-CarA"/>
    <property type="match status" value="1"/>
</dbReference>
<dbReference type="SMART" id="SM00422">
    <property type="entry name" value="HTH_MERR"/>
    <property type="match status" value="1"/>
</dbReference>
<accession>A0ABV2CMF2</accession>
<comment type="caution">
    <text evidence="3">The sequence shown here is derived from an EMBL/GenBank/DDBJ whole genome shotgun (WGS) entry which is preliminary data.</text>
</comment>
<evidence type="ECO:0000259" key="1">
    <source>
        <dbReference type="PROSITE" id="PS50937"/>
    </source>
</evidence>
<gene>
    <name evidence="3" type="ORF">ABVT11_04560</name>
</gene>
<dbReference type="InterPro" id="IPR036724">
    <property type="entry name" value="Cobalamin-bd_sf"/>
</dbReference>
<dbReference type="InterPro" id="IPR009061">
    <property type="entry name" value="DNA-bd_dom_put_sf"/>
</dbReference>
<dbReference type="Pfam" id="PF13411">
    <property type="entry name" value="MerR_1"/>
    <property type="match status" value="1"/>
</dbReference>
<evidence type="ECO:0000259" key="2">
    <source>
        <dbReference type="PROSITE" id="PS51332"/>
    </source>
</evidence>
<dbReference type="PROSITE" id="PS51332">
    <property type="entry name" value="B12_BINDING"/>
    <property type="match status" value="1"/>
</dbReference>
<dbReference type="PROSITE" id="PS50937">
    <property type="entry name" value="HTH_MERR_2"/>
    <property type="match status" value="1"/>
</dbReference>
<dbReference type="EMBL" id="JBEWLZ010000002">
    <property type="protein sequence ID" value="MET1489086.1"/>
    <property type="molecule type" value="Genomic_DNA"/>
</dbReference>
<feature type="domain" description="HTH merR-type" evidence="1">
    <location>
        <begin position="10"/>
        <end position="85"/>
    </location>
</feature>
<dbReference type="Proteomes" id="UP001548590">
    <property type="component" value="Unassembled WGS sequence"/>
</dbReference>
<dbReference type="Gene3D" id="3.40.50.280">
    <property type="entry name" value="Cobalamin-binding domain"/>
    <property type="match status" value="1"/>
</dbReference>
<dbReference type="RefSeq" id="WP_345924216.1">
    <property type="nucleotide sequence ID" value="NZ_JBDIVF010000001.1"/>
</dbReference>
<sequence>MTRSDKPEDLLGISAVERDTGLLKETLRVWERRYGFPMPQRDALGERVYPRAQVERLLQFRRLMDQGWRPGKLMALSEAALQALLASSAGAAPPPEVTAILDTLAARDAVAVRRCLGNRLARDGLARFVLEYAIPVCVEIGQAWARGDLDVGQEHLFTEQLQNCLREAISQTDIEASRPRILLTTFPDEQHTLGLLFAEALLAPAGARCSSIGASTPLADISRTMLDGDFDVLALSFSAAFPARQALSGLQELAARLREGSEIWVGSAVLAAKPKALPGVRYLARMEDTLSALETWRDAHPPAGPAAG</sequence>
<evidence type="ECO:0000313" key="4">
    <source>
        <dbReference type="Proteomes" id="UP001548590"/>
    </source>
</evidence>
<dbReference type="InterPro" id="IPR036594">
    <property type="entry name" value="Meth_synthase_dom"/>
</dbReference>
<dbReference type="Gene3D" id="1.10.1660.10">
    <property type="match status" value="1"/>
</dbReference>
<dbReference type="Pfam" id="PF02607">
    <property type="entry name" value="B12-binding_2"/>
    <property type="match status" value="1"/>
</dbReference>
<keyword evidence="4" id="KW-1185">Reference proteome</keyword>
<dbReference type="Gene3D" id="1.10.1240.10">
    <property type="entry name" value="Methionine synthase domain"/>
    <property type="match status" value="1"/>
</dbReference>
<name>A0ABV2CMF2_9RHOO</name>
<dbReference type="InterPro" id="IPR000551">
    <property type="entry name" value="MerR-type_HTH_dom"/>
</dbReference>
<evidence type="ECO:0000313" key="3">
    <source>
        <dbReference type="EMBL" id="MET1489086.1"/>
    </source>
</evidence>
<organism evidence="3 4">
    <name type="scientific">Uliginosibacterium paludis</name>
    <dbReference type="NCBI Taxonomy" id="1615952"/>
    <lineage>
        <taxon>Bacteria</taxon>
        <taxon>Pseudomonadati</taxon>
        <taxon>Pseudomonadota</taxon>
        <taxon>Betaproteobacteria</taxon>
        <taxon>Rhodocyclales</taxon>
        <taxon>Zoogloeaceae</taxon>
        <taxon>Uliginosibacterium</taxon>
    </lineage>
</organism>
<feature type="domain" description="B12-binding" evidence="2">
    <location>
        <begin position="178"/>
        <end position="304"/>
    </location>
</feature>